<evidence type="ECO:0000256" key="2">
    <source>
        <dbReference type="ARBA" id="ARBA00023125"/>
    </source>
</evidence>
<dbReference type="SUPFAM" id="SSF55781">
    <property type="entry name" value="GAF domain-like"/>
    <property type="match status" value="1"/>
</dbReference>
<dbReference type="Gene3D" id="1.10.10.10">
    <property type="entry name" value="Winged helix-like DNA-binding domain superfamily/Winged helix DNA-binding domain"/>
    <property type="match status" value="1"/>
</dbReference>
<dbReference type="GO" id="GO:0003677">
    <property type="term" value="F:DNA binding"/>
    <property type="evidence" value="ECO:0007669"/>
    <property type="project" value="UniProtKB-KW"/>
</dbReference>
<dbReference type="Proteomes" id="UP000235777">
    <property type="component" value="Unassembled WGS sequence"/>
</dbReference>
<evidence type="ECO:0000313" key="7">
    <source>
        <dbReference type="Proteomes" id="UP000235777"/>
    </source>
</evidence>
<dbReference type="Pfam" id="PF09339">
    <property type="entry name" value="HTH_IclR"/>
    <property type="match status" value="1"/>
</dbReference>
<dbReference type="SMART" id="SM00346">
    <property type="entry name" value="HTH_ICLR"/>
    <property type="match status" value="1"/>
</dbReference>
<gene>
    <name evidence="6" type="ORF">C0Z20_01775</name>
</gene>
<dbReference type="PROSITE" id="PS51078">
    <property type="entry name" value="ICLR_ED"/>
    <property type="match status" value="1"/>
</dbReference>
<dbReference type="EMBL" id="PNYC01000001">
    <property type="protein sequence ID" value="PMS38622.1"/>
    <property type="molecule type" value="Genomic_DNA"/>
</dbReference>
<dbReference type="PANTHER" id="PTHR30136">
    <property type="entry name" value="HELIX-TURN-HELIX TRANSCRIPTIONAL REGULATOR, ICLR FAMILY"/>
    <property type="match status" value="1"/>
</dbReference>
<evidence type="ECO:0000256" key="1">
    <source>
        <dbReference type="ARBA" id="ARBA00023015"/>
    </source>
</evidence>
<feature type="domain" description="HTH iclR-type" evidence="4">
    <location>
        <begin position="1"/>
        <end position="62"/>
    </location>
</feature>
<keyword evidence="2" id="KW-0238">DNA-binding</keyword>
<dbReference type="AlphaFoldDB" id="A0A2N7XAQ6"/>
<dbReference type="SUPFAM" id="SSF46785">
    <property type="entry name" value="Winged helix' DNA-binding domain"/>
    <property type="match status" value="1"/>
</dbReference>
<dbReference type="STRING" id="863227.GCA_000373005_00899"/>
<dbReference type="InterPro" id="IPR036388">
    <property type="entry name" value="WH-like_DNA-bd_sf"/>
</dbReference>
<evidence type="ECO:0000259" key="4">
    <source>
        <dbReference type="PROSITE" id="PS51077"/>
    </source>
</evidence>
<dbReference type="Pfam" id="PF01614">
    <property type="entry name" value="IclR_C"/>
    <property type="match status" value="1"/>
</dbReference>
<keyword evidence="3" id="KW-0804">Transcription</keyword>
<dbReference type="PROSITE" id="PS51077">
    <property type="entry name" value="HTH_ICLR"/>
    <property type="match status" value="1"/>
</dbReference>
<dbReference type="PANTHER" id="PTHR30136:SF35">
    <property type="entry name" value="HTH-TYPE TRANSCRIPTIONAL REGULATOR RV1719"/>
    <property type="match status" value="1"/>
</dbReference>
<evidence type="ECO:0000256" key="3">
    <source>
        <dbReference type="ARBA" id="ARBA00023163"/>
    </source>
</evidence>
<proteinExistence type="predicted"/>
<dbReference type="OrthoDB" id="8858707at2"/>
<dbReference type="GO" id="GO:0045892">
    <property type="term" value="P:negative regulation of DNA-templated transcription"/>
    <property type="evidence" value="ECO:0007669"/>
    <property type="project" value="TreeGrafter"/>
</dbReference>
<protein>
    <submittedName>
        <fullName evidence="6">IclR family transcriptional regulator</fullName>
    </submittedName>
</protein>
<evidence type="ECO:0000259" key="5">
    <source>
        <dbReference type="PROSITE" id="PS51078"/>
    </source>
</evidence>
<sequence>MRSVQRILAVFESFTIDRTSLKLQEIADNIALPKSTVFRIVQSLEKAGYLVRLEDQQYCLSFQFTRLAGNVRSTLGIREISRPILLQLADLTRETASLHALSGSYRICIDAVATVAAPLRMVAQPGEQVPLIAGAASKVLMAHLPPDKLSALVVDVARATKRSRGELEDELKQIRSQGFAVSHGERLLGISAISAPIYDAGDQVRYCISVGAPTIRMRVNEACVVSSLLTAAADISRQFGAAAIDLQDDTQFLTKSTGVTTHRLAG</sequence>
<dbReference type="InterPro" id="IPR014757">
    <property type="entry name" value="Tscrpt_reg_IclR_C"/>
</dbReference>
<dbReference type="Gene3D" id="3.30.450.40">
    <property type="match status" value="1"/>
</dbReference>
<dbReference type="InterPro" id="IPR029016">
    <property type="entry name" value="GAF-like_dom_sf"/>
</dbReference>
<accession>A0A2N7XAQ6</accession>
<keyword evidence="1" id="KW-0805">Transcription regulation</keyword>
<comment type="caution">
    <text evidence="6">The sequence shown here is derived from an EMBL/GenBank/DDBJ whole genome shotgun (WGS) entry which is preliminary data.</text>
</comment>
<organism evidence="6 7">
    <name type="scientific">Trinickia symbiotica</name>
    <dbReference type="NCBI Taxonomy" id="863227"/>
    <lineage>
        <taxon>Bacteria</taxon>
        <taxon>Pseudomonadati</taxon>
        <taxon>Pseudomonadota</taxon>
        <taxon>Betaproteobacteria</taxon>
        <taxon>Burkholderiales</taxon>
        <taxon>Burkholderiaceae</taxon>
        <taxon>Trinickia</taxon>
    </lineage>
</organism>
<feature type="domain" description="IclR-ED" evidence="5">
    <location>
        <begin position="63"/>
        <end position="241"/>
    </location>
</feature>
<name>A0A2N7XAQ6_9BURK</name>
<keyword evidence="7" id="KW-1185">Reference proteome</keyword>
<dbReference type="InterPro" id="IPR005471">
    <property type="entry name" value="Tscrpt_reg_IclR_N"/>
</dbReference>
<dbReference type="InterPro" id="IPR050707">
    <property type="entry name" value="HTH_MetabolicPath_Reg"/>
</dbReference>
<dbReference type="InterPro" id="IPR036390">
    <property type="entry name" value="WH_DNA-bd_sf"/>
</dbReference>
<dbReference type="GO" id="GO:0003700">
    <property type="term" value="F:DNA-binding transcription factor activity"/>
    <property type="evidence" value="ECO:0007669"/>
    <property type="project" value="TreeGrafter"/>
</dbReference>
<evidence type="ECO:0000313" key="6">
    <source>
        <dbReference type="EMBL" id="PMS38622.1"/>
    </source>
</evidence>
<reference evidence="6 7" key="1">
    <citation type="submission" date="2018-01" db="EMBL/GenBank/DDBJ databases">
        <title>Whole genome analyses suggest that Burkholderia sensu lato contains two further novel genera in the rhizoxinica-symbiotica group Mycetohabitans gen. nov., and Trinickia gen. nov.: implications for the evolution of diazotrophy and nodulation in the Burkholderiaceae.</title>
        <authorList>
            <person name="Estrada-de los Santos P."/>
            <person name="Palmer M."/>
            <person name="Chavez-Ramirez B."/>
            <person name="Beukes C."/>
            <person name="Steenkamp E.T."/>
            <person name="Hirsch A.M."/>
            <person name="Manyaka P."/>
            <person name="Maluk M."/>
            <person name="Lafos M."/>
            <person name="Crook M."/>
            <person name="Gross E."/>
            <person name="Simon M.F."/>
            <person name="Bueno dos Reis Junior F."/>
            <person name="Poole P.S."/>
            <person name="Venter S.N."/>
            <person name="James E.K."/>
        </authorList>
    </citation>
    <scope>NUCLEOTIDE SEQUENCE [LARGE SCALE GENOMIC DNA]</scope>
    <source>
        <strain evidence="6 7">JPY 581</strain>
    </source>
</reference>